<dbReference type="PROSITE" id="PS51257">
    <property type="entry name" value="PROKAR_LIPOPROTEIN"/>
    <property type="match status" value="1"/>
</dbReference>
<dbReference type="AlphaFoldDB" id="A0A268RWN4"/>
<comment type="caution">
    <text evidence="1">The sequence shown here is derived from an EMBL/GenBank/DDBJ whole genome shotgun (WGS) entry which is preliminary data.</text>
</comment>
<organism evidence="1 2">
    <name type="scientific">Shouchella clausii</name>
    <name type="common">Alkalihalobacillus clausii</name>
    <dbReference type="NCBI Taxonomy" id="79880"/>
    <lineage>
        <taxon>Bacteria</taxon>
        <taxon>Bacillati</taxon>
        <taxon>Bacillota</taxon>
        <taxon>Bacilli</taxon>
        <taxon>Bacillales</taxon>
        <taxon>Bacillaceae</taxon>
        <taxon>Shouchella</taxon>
    </lineage>
</organism>
<sequence length="229" mass="26143">MKPITIAVFAFLLLAGCEQRFDSFAETRAYLNELDEFQEAQLLKSEQISDKQEMSAYRRGSGILFVSIKKEEDEYVWESSDSDWDFAGDGDFSYELLAIDGVHVLFGKVLSEHEIESISLGGEPLHYDPDSQFFFAFSEEPFVVEEENVELTVFAPRKDPSEFTRTNAPFKPEFSGYKFTQKEIQDLRAGGKVMVTAKSKKGKSFTCNVSHELKEFKGKKFWGLETHFG</sequence>
<dbReference type="EMBL" id="NPBS01000102">
    <property type="protein sequence ID" value="PAF24607.1"/>
    <property type="molecule type" value="Genomic_DNA"/>
</dbReference>
<gene>
    <name evidence="1" type="ORF">CHH61_17990</name>
</gene>
<dbReference type="Proteomes" id="UP000216133">
    <property type="component" value="Unassembled WGS sequence"/>
</dbReference>
<dbReference type="RefSeq" id="WP_095328069.1">
    <property type="nucleotide sequence ID" value="NZ_NPBS01000102.1"/>
</dbReference>
<evidence type="ECO:0000313" key="1">
    <source>
        <dbReference type="EMBL" id="PAF24607.1"/>
    </source>
</evidence>
<accession>A0A268RWN4</accession>
<protein>
    <submittedName>
        <fullName evidence="1">Uncharacterized protein</fullName>
    </submittedName>
</protein>
<reference evidence="1 2" key="1">
    <citation type="submission" date="2017-07" db="EMBL/GenBank/DDBJ databases">
        <title>Isolation and whole genome analysis of endospore-forming bacteria from heroin.</title>
        <authorList>
            <person name="Kalinowski J."/>
            <person name="Ahrens B."/>
            <person name="Al-Dilaimi A."/>
            <person name="Winkler A."/>
            <person name="Wibberg D."/>
            <person name="Schleenbecker U."/>
            <person name="Ruckert C."/>
            <person name="Wolfel R."/>
            <person name="Grass G."/>
        </authorList>
    </citation>
    <scope>NUCLEOTIDE SEQUENCE [LARGE SCALE GENOMIC DNA]</scope>
    <source>
        <strain evidence="1 2">7523-2</strain>
    </source>
</reference>
<name>A0A268RWN4_SHOCL</name>
<evidence type="ECO:0000313" key="2">
    <source>
        <dbReference type="Proteomes" id="UP000216133"/>
    </source>
</evidence>
<proteinExistence type="predicted"/>